<dbReference type="SUPFAM" id="SSF48371">
    <property type="entry name" value="ARM repeat"/>
    <property type="match status" value="1"/>
</dbReference>
<dbReference type="CDD" id="cd01201">
    <property type="entry name" value="PH_BEACH"/>
    <property type="match status" value="1"/>
</dbReference>
<evidence type="ECO:0000256" key="1">
    <source>
        <dbReference type="ARBA" id="ARBA00004370"/>
    </source>
</evidence>
<dbReference type="Pfam" id="PF20426">
    <property type="entry name" value="NBCH_WD40"/>
    <property type="match status" value="1"/>
</dbReference>
<dbReference type="InterPro" id="IPR036322">
    <property type="entry name" value="WD40_repeat_dom_sf"/>
</dbReference>
<dbReference type="Pfam" id="PF13385">
    <property type="entry name" value="Laminin_G_3"/>
    <property type="match status" value="1"/>
</dbReference>
<dbReference type="SMART" id="SM01026">
    <property type="entry name" value="Beach"/>
    <property type="match status" value="1"/>
</dbReference>
<keyword evidence="4" id="KW-0472">Membrane</keyword>
<dbReference type="Pfam" id="PF15787">
    <property type="entry name" value="DUF4704"/>
    <property type="match status" value="1"/>
</dbReference>
<keyword evidence="3" id="KW-0677">Repeat</keyword>
<dbReference type="SUPFAM" id="SSF50978">
    <property type="entry name" value="WD40 repeat-like"/>
    <property type="match status" value="1"/>
</dbReference>
<feature type="region of interest" description="Disordered" evidence="5">
    <location>
        <begin position="921"/>
        <end position="942"/>
    </location>
</feature>
<dbReference type="InterPro" id="IPR023362">
    <property type="entry name" value="PH-BEACH_dom"/>
</dbReference>
<dbReference type="PANTHER" id="PTHR13743:SF162">
    <property type="entry name" value="NEUROBEACHIN"/>
    <property type="match status" value="1"/>
</dbReference>
<dbReference type="PANTHER" id="PTHR13743">
    <property type="entry name" value="BEIGE/BEACH-RELATED"/>
    <property type="match status" value="1"/>
</dbReference>
<feature type="domain" description="BEACH" evidence="6">
    <location>
        <begin position="1775"/>
        <end position="2063"/>
    </location>
</feature>
<dbReference type="Gene3D" id="2.30.29.30">
    <property type="entry name" value="Pleckstrin-homology domain (PH domain)/Phosphotyrosine-binding domain (PTB)"/>
    <property type="match status" value="1"/>
</dbReference>
<feature type="compositionally biased region" description="Basic and acidic residues" evidence="5">
    <location>
        <begin position="1608"/>
        <end position="1619"/>
    </location>
</feature>
<dbReference type="Gene3D" id="2.130.10.10">
    <property type="entry name" value="YVTN repeat-like/Quinoprotein amine dehydrogenase"/>
    <property type="match status" value="1"/>
</dbReference>
<dbReference type="InterPro" id="IPR031570">
    <property type="entry name" value="NBEA/BDCP_DUF4704"/>
</dbReference>
<feature type="region of interest" description="Disordered" evidence="5">
    <location>
        <begin position="1332"/>
        <end position="1372"/>
    </location>
</feature>
<dbReference type="InterPro" id="IPR016024">
    <property type="entry name" value="ARM-type_fold"/>
</dbReference>
<evidence type="ECO:0000256" key="3">
    <source>
        <dbReference type="ARBA" id="ARBA00022737"/>
    </source>
</evidence>
<comment type="subcellular location">
    <subcellularLocation>
        <location evidence="1">Membrane</location>
    </subcellularLocation>
</comment>
<accession>A0ABN7SEA3</accession>
<feature type="region of interest" description="Disordered" evidence="5">
    <location>
        <begin position="1259"/>
        <end position="1290"/>
    </location>
</feature>
<dbReference type="Pfam" id="PF06469">
    <property type="entry name" value="DUF1088"/>
    <property type="match status" value="1"/>
</dbReference>
<feature type="compositionally biased region" description="Acidic residues" evidence="5">
    <location>
        <begin position="1632"/>
        <end position="1644"/>
    </location>
</feature>
<sequence>MVGVGEKSVADKFDVLKAAVGKIPDEEIVDTALNLLVNGRFDLETAFIVDGAEALCGLFDFIKSIGPNLQGLVLSMFAAILRKSTYNLDQCSRAEIIPRSLELLSTSEGLVADLLGDILSVLAGYNMSVTDLKRLVAKLRVDDEGENEKDPRWLPNSLKLIDVLISAANISGPDAFFLFPGKSCAAIALPPVKAWPIQDGFSISVWFRLDPLNNLNIETDKPYLYCLRTSKGIGYSGHFVGGCLVITALKSKGKGFQQCVAVEFSPRKWHHVVIVHEYSRWKSSSVRCYADGVLANKVDMAWPISAHTNQSELFDKCLLGCAETGDISRAFTGQFGAFYMFQETMSCIQVEGLYKLGPQYRNQLRFPHEAGHKITIEEREALYFSNLSEKILISYNPAAVDGNLTLESSPSDSVSSFVHTPHAQLLNGVEAVEVKSLKQALHSIGGLDAIWPLFGQIDVPQSNGEVNYELAPMLVDLVGRLLSSSGRFRQQALHERGFLLVARALEKSSPQHLSDRLLKELIRIIEKIQKLPQNHGPALLRQLADYVLFNPSLWSNAPPKVQIDLQKYLSTQFIASPTVQKHIRRVSTTLIFLHALKNFYWIVASNDKSFHRNQDDSKHRMVRPNENELRSIRAYLLLFLKQLMSPKLSDGSKVYRPEEELNAIVNFLLTVQEDENLTDLLELLVQLAVESPAGVAIHLADPKGTACCFKLLTSTSENIRLSSIKLLSVILENTKPDAKKELMDESGLWALLADRLCAHSPSLTTNIYTCLFELMVQSPIGDGMKPMNITSTTRIHHPELLKVIATVIRASSERLMHIRVLFLDDLIRLFSLSHENRKIMLQQSVWQDWLIALGSLKPVTQEDRACQEKVYSLLNILLHHSIKWEWGGWRVWVDTMALVHSGVSKVQHQTEMDKLYSANEADNNIPTSVDSTSDVPDDSEPREITTEEFAADIVNEAIERAIKEILGKSSDILENKKIEENDIPVQQEPWSPAPRTPGAFRIPEFNWCHYHYRILTELLEEIEEDLENLYQDPTLAGSLDNQILMHNSLHLTSQLIDNLILATGGVLPILASATSPNFELDVVEASQGLSLKNAWKLFDKLIVVIDITLKVSSRMQYAGISISEVESEKSMQNGGILRQFLRAIAVTSVRNSLETRYCMLVDGEYVCPIASLLELMINHSSPVSNMDHLLQEMDVERLRHIVYRDVDDVKNSQFLALATVYLVSVLMVSKYRDLLDPSILAKLQKINIDEITKKTEEQDNLSNDISMDTSTKDTPTGYNGIESPDTKVSEADNIRKALAELTIGAQPSGAMDGGNHVSSVGAAYGSFVRELSQETGHPNSEKSITEEEEDDPHPEAQVSKTETAEADHLPQVVVEEPATSDDISDKLILSLGNLNGLLRDILNDFSGYLTKTLTGSHGQSLVPEGLQSISTDQGSTVSLVMLLCSQEWQNSIQKNAGIAFIELINEGRLLSHNMKEHAVRVGNEAEFILNRARADDVKRQAEAESRHAQLITATRREENACSTLIRAARRRDALQGGFTARKAYQSLVNPSGCWFRKETDKVFWKVDAWEDDTRRRKRMVKNPWGSNHIEATHKPSANGTSEQTPNDSSKHPDLPKKISDLPVNSDNSTDQGVDDDFQDDESDSENSMGVVAITYSFAAAMVAPGVYIPGTLSIHAEELYWEATENHPDFAKVSKKLMCYVDGCPGKWSFHEIRAIYSRRYLLQHTGIEIFLANRTSIMFNFDSNEVVHRVVEVLPRVGIGTGYGLPQTRKISLASGRQLFKWSNMTQRWAANEVSNFEYLMFINTIAGRSYQDLNQYPVFPWILKNYETETIDLNDPANYRDLSKPIGALNPQREAQFKERYEEWDEKSECIPKFHYGTHYSTALFTLGWLVRVEPFTSIFIDIQGGKFDQPDRMFSSILTSWKLTQREIFSFNTVKKLSELFTNRNEYDLGSLSETGQKIDDVVLPPWAKTPEDFVRINRLALESEIVSSQLHKWIDLIFGYKQRGPEAAKATNVFYYLTYEGKVDLSSIPDPVQKQACIDQIKSFGQTPSQLLIEPHPPRQPENLPVEEDSQEVRMVLKFVSNSPVVYLSSNTHPSLENPSIVTVTQSLLFNVNKWIKPSSTKVPIEPDPMMNKTGGIQKRQISDRLDQSITISHKVLLVSADNRHIIVAGFWDRSFRVYSTENAKLEQAIFGHTAPTTLLARSETYIGGDCYIVSGSKDTTLLLWYWNGRRQRIVGDSPNIYDNPSPRATLVGHNSEITLASVCAELGMIASAATSGPILIHTITGELLRRLSPEETRPSQVIFSNDGFILCCFGKQKLVNFTINGAKVHEQELEEEVSTLILNSEGNIVISAGDNGKIYLHDAWTLKTLHSFPKIGLPNHQYSLEPHQCDTAIQHLALTHDQQTIISGMKSGSVVAFKVDFKKWHLSKNGKF</sequence>
<dbReference type="EMBL" id="OU015569">
    <property type="protein sequence ID" value="CAG5095430.1"/>
    <property type="molecule type" value="Genomic_DNA"/>
</dbReference>
<keyword evidence="2" id="KW-0853">WD repeat</keyword>
<dbReference type="SUPFAM" id="SSF49899">
    <property type="entry name" value="Concanavalin A-like lectins/glucanases"/>
    <property type="match status" value="1"/>
</dbReference>
<protein>
    <submittedName>
        <fullName evidence="8">Oidioi.mRNA.OKI2018_I69.XSR.g14184.t1.cds</fullName>
    </submittedName>
</protein>
<evidence type="ECO:0000256" key="4">
    <source>
        <dbReference type="ARBA" id="ARBA00023136"/>
    </source>
</evidence>
<dbReference type="SMART" id="SM00320">
    <property type="entry name" value="WD40"/>
    <property type="match status" value="5"/>
</dbReference>
<dbReference type="SUPFAM" id="SSF50729">
    <property type="entry name" value="PH domain-like"/>
    <property type="match status" value="1"/>
</dbReference>
<feature type="compositionally biased region" description="Polar residues" evidence="5">
    <location>
        <begin position="1260"/>
        <end position="1277"/>
    </location>
</feature>
<keyword evidence="9" id="KW-1185">Reference proteome</keyword>
<dbReference type="PROSITE" id="PS50197">
    <property type="entry name" value="BEACH"/>
    <property type="match status" value="1"/>
</dbReference>
<dbReference type="Gene3D" id="2.60.120.200">
    <property type="match status" value="1"/>
</dbReference>
<dbReference type="InterPro" id="IPR013320">
    <property type="entry name" value="ConA-like_dom_sf"/>
</dbReference>
<proteinExistence type="predicted"/>
<dbReference type="SUPFAM" id="SSF81837">
    <property type="entry name" value="BEACH domain"/>
    <property type="match status" value="1"/>
</dbReference>
<dbReference type="PROSITE" id="PS51783">
    <property type="entry name" value="PH_BEACH"/>
    <property type="match status" value="1"/>
</dbReference>
<dbReference type="InterPro" id="IPR015943">
    <property type="entry name" value="WD40/YVTN_repeat-like_dom_sf"/>
</dbReference>
<reference evidence="8 9" key="1">
    <citation type="submission" date="2021-04" db="EMBL/GenBank/DDBJ databases">
        <authorList>
            <person name="Bliznina A."/>
        </authorList>
    </citation>
    <scope>NUCLEOTIDE SEQUENCE [LARGE SCALE GENOMIC DNA]</scope>
</reference>
<dbReference type="Pfam" id="PF14844">
    <property type="entry name" value="PH_BEACH"/>
    <property type="match status" value="1"/>
</dbReference>
<dbReference type="Pfam" id="PF20425">
    <property type="entry name" value="Neurobeachin"/>
    <property type="match status" value="1"/>
</dbReference>
<dbReference type="InterPro" id="IPR011993">
    <property type="entry name" value="PH-like_dom_sf"/>
</dbReference>
<dbReference type="InterPro" id="IPR046851">
    <property type="entry name" value="NBCH_WD40"/>
</dbReference>
<evidence type="ECO:0000256" key="5">
    <source>
        <dbReference type="SAM" id="MobiDB-lite"/>
    </source>
</evidence>
<evidence type="ECO:0000313" key="9">
    <source>
        <dbReference type="Proteomes" id="UP001158576"/>
    </source>
</evidence>
<dbReference type="CDD" id="cd06071">
    <property type="entry name" value="Beach"/>
    <property type="match status" value="1"/>
</dbReference>
<gene>
    <name evidence="8" type="ORF">OKIOD_LOCUS5742</name>
</gene>
<dbReference type="InterPro" id="IPR050865">
    <property type="entry name" value="BEACH_Domain"/>
</dbReference>
<feature type="region of interest" description="Disordered" evidence="5">
    <location>
        <begin position="1580"/>
        <end position="1644"/>
    </location>
</feature>
<dbReference type="InterPro" id="IPR000409">
    <property type="entry name" value="BEACH_dom"/>
</dbReference>
<dbReference type="Proteomes" id="UP001158576">
    <property type="component" value="Chromosome XSR"/>
</dbReference>
<feature type="compositionally biased region" description="Polar residues" evidence="5">
    <location>
        <begin position="1595"/>
        <end position="1607"/>
    </location>
</feature>
<dbReference type="InterPro" id="IPR036372">
    <property type="entry name" value="BEACH_dom_sf"/>
</dbReference>
<dbReference type="InterPro" id="IPR046852">
    <property type="entry name" value="Neurobeachin_a-sol"/>
</dbReference>
<evidence type="ECO:0000313" key="8">
    <source>
        <dbReference type="EMBL" id="CAG5095430.1"/>
    </source>
</evidence>
<evidence type="ECO:0000259" key="7">
    <source>
        <dbReference type="PROSITE" id="PS51783"/>
    </source>
</evidence>
<dbReference type="InterPro" id="IPR010508">
    <property type="entry name" value="NBEA-like_DUF1088"/>
</dbReference>
<dbReference type="Pfam" id="PF02138">
    <property type="entry name" value="Beach"/>
    <property type="match status" value="1"/>
</dbReference>
<evidence type="ECO:0000259" key="6">
    <source>
        <dbReference type="PROSITE" id="PS50197"/>
    </source>
</evidence>
<dbReference type="InterPro" id="IPR001680">
    <property type="entry name" value="WD40_rpt"/>
</dbReference>
<feature type="domain" description="BEACH-type PH" evidence="7">
    <location>
        <begin position="1648"/>
        <end position="1756"/>
    </location>
</feature>
<name>A0ABN7SEA3_OIKDI</name>
<organism evidence="8 9">
    <name type="scientific">Oikopleura dioica</name>
    <name type="common">Tunicate</name>
    <dbReference type="NCBI Taxonomy" id="34765"/>
    <lineage>
        <taxon>Eukaryota</taxon>
        <taxon>Metazoa</taxon>
        <taxon>Chordata</taxon>
        <taxon>Tunicata</taxon>
        <taxon>Appendicularia</taxon>
        <taxon>Copelata</taxon>
        <taxon>Oikopleuridae</taxon>
        <taxon>Oikopleura</taxon>
    </lineage>
</organism>
<evidence type="ECO:0000256" key="2">
    <source>
        <dbReference type="ARBA" id="ARBA00022574"/>
    </source>
</evidence>
<dbReference type="Gene3D" id="1.10.1540.10">
    <property type="entry name" value="BEACH domain"/>
    <property type="match status" value="1"/>
</dbReference>